<dbReference type="InterPro" id="IPR025619">
    <property type="entry name" value="YlzJ"/>
</dbReference>
<keyword evidence="2" id="KW-1185">Reference proteome</keyword>
<dbReference type="EMBL" id="LNQN01000001">
    <property type="protein sequence ID" value="KSU85121.1"/>
    <property type="molecule type" value="Genomic_DNA"/>
</dbReference>
<dbReference type="OrthoDB" id="1683573at2"/>
<dbReference type="RefSeq" id="WP_061969544.1">
    <property type="nucleotide sequence ID" value="NZ_FMAV01000001.1"/>
</dbReference>
<proteinExistence type="predicted"/>
<name>A0A0V8JDY9_9BACL</name>
<evidence type="ECO:0000313" key="1">
    <source>
        <dbReference type="EMBL" id="KSU85121.1"/>
    </source>
</evidence>
<reference evidence="1 2" key="1">
    <citation type="journal article" date="2014" name="Antonie Van Leeuwenhoek">
        <title>Fictibacillus enclensis sp. nov., isolated from marine sediment.</title>
        <authorList>
            <person name="Dastager S.G."/>
            <person name="Mawlankar R."/>
            <person name="Srinivasan K."/>
            <person name="Tang S.K."/>
            <person name="Lee J.C."/>
            <person name="Ramana V.V."/>
            <person name="Shouche Y.S."/>
        </authorList>
    </citation>
    <scope>NUCLEOTIDE SEQUENCE [LARGE SCALE GENOMIC DNA]</scope>
    <source>
        <strain evidence="1 2">NIO-1003</strain>
    </source>
</reference>
<protein>
    <submittedName>
        <fullName evidence="1">Uncharacterized protein</fullName>
    </submittedName>
</protein>
<dbReference type="Pfam" id="PF14035">
    <property type="entry name" value="YlzJ"/>
    <property type="match status" value="1"/>
</dbReference>
<gene>
    <name evidence="1" type="ORF">AS030_06255</name>
</gene>
<dbReference type="AlphaFoldDB" id="A0A0V8JDY9"/>
<sequence length="77" mass="8797">MIWYTLMPFELMFPQDAAAEEQTQPMTVLYNNIPILVEQVSPMEYKVVRVISTDPAHFMDESCGPGQILSMNTFVNP</sequence>
<accession>A0A0V8JDY9</accession>
<organism evidence="1 2">
    <name type="scientific">Fictibacillus enclensis</name>
    <dbReference type="NCBI Taxonomy" id="1017270"/>
    <lineage>
        <taxon>Bacteria</taxon>
        <taxon>Bacillati</taxon>
        <taxon>Bacillota</taxon>
        <taxon>Bacilli</taxon>
        <taxon>Bacillales</taxon>
        <taxon>Fictibacillaceae</taxon>
        <taxon>Fictibacillus</taxon>
    </lineage>
</organism>
<dbReference type="Proteomes" id="UP000054099">
    <property type="component" value="Unassembled WGS sequence"/>
</dbReference>
<comment type="caution">
    <text evidence="1">The sequence shown here is derived from an EMBL/GenBank/DDBJ whole genome shotgun (WGS) entry which is preliminary data.</text>
</comment>
<evidence type="ECO:0000313" key="2">
    <source>
        <dbReference type="Proteomes" id="UP000054099"/>
    </source>
</evidence>